<evidence type="ECO:0000256" key="4">
    <source>
        <dbReference type="ARBA" id="ARBA00023002"/>
    </source>
</evidence>
<dbReference type="EMBL" id="BAABIK010000055">
    <property type="protein sequence ID" value="GAA4958601.1"/>
    <property type="molecule type" value="Genomic_DNA"/>
</dbReference>
<evidence type="ECO:0000256" key="3">
    <source>
        <dbReference type="ARBA" id="ARBA00022827"/>
    </source>
</evidence>
<dbReference type="SUPFAM" id="SSF46548">
    <property type="entry name" value="alpha-helical ferredoxin"/>
    <property type="match status" value="1"/>
</dbReference>
<dbReference type="Gene3D" id="3.30.465.10">
    <property type="match status" value="1"/>
</dbReference>
<comment type="cofactor">
    <cofactor evidence="1">
        <name>FAD</name>
        <dbReference type="ChEBI" id="CHEBI:57692"/>
    </cofactor>
</comment>
<protein>
    <submittedName>
        <fullName evidence="6">FAD-binding and (Fe-S)-binding domain-containing protein</fullName>
    </submittedName>
</protein>
<dbReference type="Pfam" id="PF02913">
    <property type="entry name" value="FAD-oxidase_C"/>
    <property type="match status" value="1"/>
</dbReference>
<evidence type="ECO:0000313" key="6">
    <source>
        <dbReference type="EMBL" id="GAA4958601.1"/>
    </source>
</evidence>
<keyword evidence="7" id="KW-1185">Reference proteome</keyword>
<dbReference type="InterPro" id="IPR006094">
    <property type="entry name" value="Oxid_FAD_bind_N"/>
</dbReference>
<gene>
    <name evidence="6" type="ORF">GCM10023224_50730</name>
</gene>
<dbReference type="Pfam" id="PF01565">
    <property type="entry name" value="FAD_binding_4"/>
    <property type="match status" value="1"/>
</dbReference>
<evidence type="ECO:0000256" key="1">
    <source>
        <dbReference type="ARBA" id="ARBA00001974"/>
    </source>
</evidence>
<comment type="caution">
    <text evidence="6">The sequence shown here is derived from an EMBL/GenBank/DDBJ whole genome shotgun (WGS) entry which is preliminary data.</text>
</comment>
<dbReference type="InterPro" id="IPR016166">
    <property type="entry name" value="FAD-bd_PCMH"/>
</dbReference>
<dbReference type="InterPro" id="IPR004017">
    <property type="entry name" value="Cys_rich_dom"/>
</dbReference>
<dbReference type="InterPro" id="IPR016169">
    <property type="entry name" value="FAD-bd_PCMH_sub2"/>
</dbReference>
<keyword evidence="3" id="KW-0274">FAD</keyword>
<evidence type="ECO:0000259" key="5">
    <source>
        <dbReference type="PROSITE" id="PS51387"/>
    </source>
</evidence>
<proteinExistence type="predicted"/>
<dbReference type="PROSITE" id="PS51387">
    <property type="entry name" value="FAD_PCMH"/>
    <property type="match status" value="1"/>
</dbReference>
<dbReference type="Pfam" id="PF02754">
    <property type="entry name" value="CCG"/>
    <property type="match status" value="1"/>
</dbReference>
<dbReference type="InterPro" id="IPR017896">
    <property type="entry name" value="4Fe4S_Fe-S-bd"/>
</dbReference>
<evidence type="ECO:0000256" key="2">
    <source>
        <dbReference type="ARBA" id="ARBA00022630"/>
    </source>
</evidence>
<dbReference type="SUPFAM" id="SSF55103">
    <property type="entry name" value="FAD-linked oxidases, C-terminal domain"/>
    <property type="match status" value="1"/>
</dbReference>
<dbReference type="Proteomes" id="UP001499993">
    <property type="component" value="Unassembled WGS sequence"/>
</dbReference>
<dbReference type="RefSeq" id="WP_345559454.1">
    <property type="nucleotide sequence ID" value="NZ_BAABIK010000055.1"/>
</dbReference>
<dbReference type="Pfam" id="PF13183">
    <property type="entry name" value="Fer4_8"/>
    <property type="match status" value="1"/>
</dbReference>
<dbReference type="InterPro" id="IPR036318">
    <property type="entry name" value="FAD-bd_PCMH-like_sf"/>
</dbReference>
<keyword evidence="2" id="KW-0285">Flavoprotein</keyword>
<dbReference type="Gene3D" id="3.30.70.2740">
    <property type="match status" value="1"/>
</dbReference>
<dbReference type="InterPro" id="IPR004113">
    <property type="entry name" value="FAD-bd_oxidored_4_C"/>
</dbReference>
<reference evidence="7" key="1">
    <citation type="journal article" date="2019" name="Int. J. Syst. Evol. Microbiol.">
        <title>The Global Catalogue of Microorganisms (GCM) 10K type strain sequencing project: providing services to taxonomists for standard genome sequencing and annotation.</title>
        <authorList>
            <consortium name="The Broad Institute Genomics Platform"/>
            <consortium name="The Broad Institute Genome Sequencing Center for Infectious Disease"/>
            <person name="Wu L."/>
            <person name="Ma J."/>
        </authorList>
    </citation>
    <scope>NUCLEOTIDE SEQUENCE [LARGE SCALE GENOMIC DNA]</scope>
    <source>
        <strain evidence="7">JCM 18123</strain>
    </source>
</reference>
<sequence>MPDTTSPTALPDIDLEGFGRALRRDVSGTVAFDSQARALYTQDASNYRHVPLGVVVPRTVDDVVAAVAACDAYGVPLTPRGGGTSIAGNSIGEGLVIDTSRHLTAIEEVDPGRRTARVQPGVVLDDLRAAAAPHGLTFGPDPSTHSRCTMGGMIGNNSCGSHSVAWGTTADNVESLDVLLHDGTRMTVGATGRDELDRLAALPAREGRIYAALRDLVNTYMGDLRTGMPQLSRRVSGYSLDRLLPENGGHIARSLVGTEGSCVTVLGATVRLVESPPSRILVVLGYQDAPAAADAVPELLQHGPLTVEGLNEQLVSRVRQPGRGRTELPSGAAWLMVEVGGADRAEAEERGKAMLRSLSGAARPLDSAVVVDPAHARALWRIREEGSGLATRAPDGTEAWPGWEDAAVPPERLGSYLRSYDRLMDDYGYRGVVYGHFGEGCLHVRVDFGLGDAQGRGKFRSFMEDAADLVAEHGGSVSGEHGDGQARSELLPRMYGDRVVRAFSEFKSLWDPRNRMNPGIIVDPLPMDADLRQAAVTSGPLTVLDYPEDQGDFARAMRRCVGVGKCRRHEGPGVMCPSYMVTRNEKDSTRGRARALFEMVNGEVITDGWASEEVRDSLDLCLSCKGCRSDCPVNVDMAAYKAEFLHHHYRGRVRPASHYSMGWLPVWARLAAVAPAEVNRAGGARVLSEALKRIGGIAPQRSIPEFARTTFTRWFRRRARRAAGAGGEPRRGGGLLGGVLGRRGVAAPRTGEGGAAPARPERGTVVLWPDTFGNYLTPQVPAAAVRVLEDAGFRVVLPEGQVCCGLTWVSTGQLGVARQVMRRALRALAPHVEAGLPVVGLEPSCTAALRSDLQELLPGPASERVAASVYTLSEFLAAYAPDWEPPRVDARAISQVHCHQHAVIGFDADRKLMERAGIDGDVLESGCCGLAGNFGFEDGHYEVSKAVGERVLLPAVREADPETLVLADGFSCRTQIDQEAGRPARHLAEVLADGLARKEAERKEPDRER</sequence>
<feature type="domain" description="FAD-binding PCMH-type" evidence="5">
    <location>
        <begin position="47"/>
        <end position="275"/>
    </location>
</feature>
<accession>A0ABP9H1J0</accession>
<organism evidence="6 7">
    <name type="scientific">Streptomonospora halophila</name>
    <dbReference type="NCBI Taxonomy" id="427369"/>
    <lineage>
        <taxon>Bacteria</taxon>
        <taxon>Bacillati</taxon>
        <taxon>Actinomycetota</taxon>
        <taxon>Actinomycetes</taxon>
        <taxon>Streptosporangiales</taxon>
        <taxon>Nocardiopsidaceae</taxon>
        <taxon>Streptomonospora</taxon>
    </lineage>
</organism>
<evidence type="ECO:0000313" key="7">
    <source>
        <dbReference type="Proteomes" id="UP001499993"/>
    </source>
</evidence>
<dbReference type="InterPro" id="IPR016164">
    <property type="entry name" value="FAD-linked_Oxase-like_C"/>
</dbReference>
<name>A0ABP9H1J0_9ACTN</name>
<dbReference type="PANTHER" id="PTHR11748:SF119">
    <property type="entry name" value="D-2-HYDROXYGLUTARATE DEHYDROGENASE"/>
    <property type="match status" value="1"/>
</dbReference>
<keyword evidence="4" id="KW-0560">Oxidoreductase</keyword>
<dbReference type="PANTHER" id="PTHR11748">
    <property type="entry name" value="D-LACTATE DEHYDROGENASE"/>
    <property type="match status" value="1"/>
</dbReference>
<dbReference type="SUPFAM" id="SSF56176">
    <property type="entry name" value="FAD-binding/transporter-associated domain-like"/>
    <property type="match status" value="1"/>
</dbReference>